<keyword evidence="2" id="KW-0963">Cytoplasm</keyword>
<dbReference type="OrthoDB" id="10251744at2759"/>
<dbReference type="InterPro" id="IPR012943">
    <property type="entry name" value="Cnn_1N"/>
</dbReference>
<feature type="region of interest" description="Disordered" evidence="3">
    <location>
        <begin position="684"/>
        <end position="734"/>
    </location>
</feature>
<feature type="compositionally biased region" description="Basic and acidic residues" evidence="3">
    <location>
        <begin position="204"/>
        <end position="217"/>
    </location>
</feature>
<organism evidence="5 6">
    <name type="scientific">Tuber magnatum</name>
    <name type="common">white Piedmont truffle</name>
    <dbReference type="NCBI Taxonomy" id="42249"/>
    <lineage>
        <taxon>Eukaryota</taxon>
        <taxon>Fungi</taxon>
        <taxon>Dikarya</taxon>
        <taxon>Ascomycota</taxon>
        <taxon>Pezizomycotina</taxon>
        <taxon>Pezizomycetes</taxon>
        <taxon>Pezizales</taxon>
        <taxon>Tuberaceae</taxon>
        <taxon>Tuber</taxon>
    </lineage>
</organism>
<feature type="region of interest" description="Disordered" evidence="3">
    <location>
        <begin position="204"/>
        <end position="224"/>
    </location>
</feature>
<feature type="compositionally biased region" description="Polar residues" evidence="3">
    <location>
        <begin position="602"/>
        <end position="614"/>
    </location>
</feature>
<evidence type="ECO:0000313" key="6">
    <source>
        <dbReference type="Proteomes" id="UP000246991"/>
    </source>
</evidence>
<feature type="region of interest" description="Disordered" evidence="3">
    <location>
        <begin position="458"/>
        <end position="505"/>
    </location>
</feature>
<dbReference type="GO" id="GO:0005815">
    <property type="term" value="C:microtubule organizing center"/>
    <property type="evidence" value="ECO:0007669"/>
    <property type="project" value="InterPro"/>
</dbReference>
<dbReference type="STRING" id="42249.A0A317SCF7"/>
<dbReference type="Proteomes" id="UP000246991">
    <property type="component" value="Unassembled WGS sequence"/>
</dbReference>
<comment type="caution">
    <text evidence="5">The sequence shown here is derived from an EMBL/GenBank/DDBJ whole genome shotgun (WGS) entry which is preliminary data.</text>
</comment>
<feature type="region of interest" description="Disordered" evidence="3">
    <location>
        <begin position="596"/>
        <end position="632"/>
    </location>
</feature>
<comment type="subcellular location">
    <subcellularLocation>
        <location evidence="1">Cytoplasm</location>
    </subcellularLocation>
</comment>
<evidence type="ECO:0000313" key="5">
    <source>
        <dbReference type="EMBL" id="PWW72034.1"/>
    </source>
</evidence>
<name>A0A317SCF7_9PEZI</name>
<feature type="compositionally biased region" description="Basic and acidic residues" evidence="3">
    <location>
        <begin position="87"/>
        <end position="100"/>
    </location>
</feature>
<dbReference type="EMBL" id="PYWC01000122">
    <property type="protein sequence ID" value="PWW72034.1"/>
    <property type="molecule type" value="Genomic_DNA"/>
</dbReference>
<keyword evidence="6" id="KW-1185">Reference proteome</keyword>
<dbReference type="GO" id="GO:0005737">
    <property type="term" value="C:cytoplasm"/>
    <property type="evidence" value="ECO:0007669"/>
    <property type="project" value="UniProtKB-SubCell"/>
</dbReference>
<dbReference type="AlphaFoldDB" id="A0A317SCF7"/>
<protein>
    <recommendedName>
        <fullName evidence="4">Centrosomin N-terminal motif 1 domain-containing protein</fullName>
    </recommendedName>
</protein>
<evidence type="ECO:0000256" key="3">
    <source>
        <dbReference type="SAM" id="MobiDB-lite"/>
    </source>
</evidence>
<evidence type="ECO:0000259" key="4">
    <source>
        <dbReference type="Pfam" id="PF07989"/>
    </source>
</evidence>
<proteinExistence type="predicted"/>
<feature type="domain" description="Centrosomin N-terminal motif 1" evidence="4">
    <location>
        <begin position="101"/>
        <end position="175"/>
    </location>
</feature>
<reference evidence="5 6" key="1">
    <citation type="submission" date="2018-03" db="EMBL/GenBank/DDBJ databases">
        <title>Genomes of Pezizomycetes fungi and the evolution of truffles.</title>
        <authorList>
            <person name="Murat C."/>
            <person name="Payen T."/>
            <person name="Noel B."/>
            <person name="Kuo A."/>
            <person name="Martin F.M."/>
        </authorList>
    </citation>
    <scope>NUCLEOTIDE SEQUENCE [LARGE SCALE GENOMIC DNA]</scope>
    <source>
        <strain evidence="5">091103-1</strain>
    </source>
</reference>
<evidence type="ECO:0000256" key="2">
    <source>
        <dbReference type="ARBA" id="ARBA00022490"/>
    </source>
</evidence>
<dbReference type="Pfam" id="PF07989">
    <property type="entry name" value="Cnn_1N"/>
    <property type="match status" value="1"/>
</dbReference>
<feature type="region of interest" description="Disordered" evidence="3">
    <location>
        <begin position="36"/>
        <end position="100"/>
    </location>
</feature>
<feature type="compositionally biased region" description="Low complexity" evidence="3">
    <location>
        <begin position="484"/>
        <end position="499"/>
    </location>
</feature>
<sequence length="734" mass="79796">MSFQQHPRVSASPPSDFIAARPISQIASALLLKRLQQQKKKLAEGSKAASPISTGERTPECHSPTTNNDQMAPTRPTPPSTRSNPGRRGDANRRIEGMGAREMDQYLSKLKKENFDLKLTLYHLREKSAKTEHELAETHAQLTGALSRNAELTELNDQLHAELEARDQALGDAVRMITTYEDRVAELERCLKVGNDIQQNHVQRDEVQTEMGRRDEPGSSTVFNLEEGRDFSDEGNCVDNKSGIPEHLTVGISPFTHRPSPRLAAPFRPRAHGSGGRLVSPSPSVNSNLIDLNTPLSSSQNTSSFLRSAFACVDTHTPLRSRTVSSNMSFINRCSSTGQFPDDDFVLDSPRLSELSDSSFASMYGERDGVASEGSEDEGGMLSDNCGGSVFGGISSRIDMARGSETPNRRVSPRREIIGFKARGRENGSSAFARNALPPTPESISPRKCNGFKLIDDDEAPASRLPRSPVSSSEGKSIMTPKCSTYGTDTSDGSLTTSGVNTPSTPLPWECEEQEEEAKANCGNQKSFPHKGPSFADITNTQGRLGCRDRLSRAEGVRKSTGKVESLTLPRHVNSRIGSVRDGFCCGRQSASLRAPLPPVKTNATFTSLPSTDIHTPPWTPRTPDNKTTKRNSRTLPVIKRKDSWESIGSSLEKHDVKGKGNRGNGVPRRNTIALASNIATLPKKKVDTPNPTSAVDRRKSSIPALVRSNTTGGRGTKGAAGKPVKERGRRNLN</sequence>
<evidence type="ECO:0000256" key="1">
    <source>
        <dbReference type="ARBA" id="ARBA00004496"/>
    </source>
</evidence>
<gene>
    <name evidence="5" type="ORF">C7212DRAFT_360549</name>
</gene>
<accession>A0A317SCF7</accession>